<keyword evidence="5 6" id="KW-0949">S-adenosyl-L-methionine</keyword>
<gene>
    <name evidence="6" type="primary">rsmG</name>
    <name evidence="7" type="ORF">CUN49_00520</name>
</gene>
<feature type="binding site" evidence="6">
    <location>
        <position position="83"/>
    </location>
    <ligand>
        <name>S-adenosyl-L-methionine</name>
        <dbReference type="ChEBI" id="CHEBI:59789"/>
    </ligand>
</feature>
<organism evidence="7 8">
    <name type="scientific">Candidatus Thermofonsia Clade 1 bacterium</name>
    <dbReference type="NCBI Taxonomy" id="2364210"/>
    <lineage>
        <taxon>Bacteria</taxon>
        <taxon>Bacillati</taxon>
        <taxon>Chloroflexota</taxon>
        <taxon>Candidatus Thermofontia</taxon>
        <taxon>Candidatus Thermofonsia Clade 1</taxon>
    </lineage>
</organism>
<dbReference type="Proteomes" id="UP000229681">
    <property type="component" value="Unassembled WGS sequence"/>
</dbReference>
<accession>A0A2M8PIK2</accession>
<name>A0A2M8PIK2_9CHLR</name>
<feature type="binding site" evidence="6">
    <location>
        <begin position="101"/>
        <end position="103"/>
    </location>
    <ligand>
        <name>S-adenosyl-L-methionine</name>
        <dbReference type="ChEBI" id="CHEBI:59789"/>
    </ligand>
</feature>
<dbReference type="AlphaFoldDB" id="A0A2M8PIK2"/>
<dbReference type="HAMAP" id="MF_00074">
    <property type="entry name" value="16SrRNA_methyltr_G"/>
    <property type="match status" value="1"/>
</dbReference>
<feature type="binding site" evidence="6">
    <location>
        <position position="148"/>
    </location>
    <ligand>
        <name>S-adenosyl-L-methionine</name>
        <dbReference type="ChEBI" id="CHEBI:59789"/>
    </ligand>
</feature>
<feature type="binding site" evidence="6">
    <location>
        <begin position="129"/>
        <end position="130"/>
    </location>
    <ligand>
        <name>S-adenosyl-L-methionine</name>
        <dbReference type="ChEBI" id="CHEBI:59789"/>
    </ligand>
</feature>
<keyword evidence="3 6" id="KW-0489">Methyltransferase</keyword>
<dbReference type="NCBIfam" id="TIGR00138">
    <property type="entry name" value="rsmG_gidB"/>
    <property type="match status" value="1"/>
</dbReference>
<comment type="caution">
    <text evidence="7">The sequence shown here is derived from an EMBL/GenBank/DDBJ whole genome shotgun (WGS) entry which is preliminary data.</text>
</comment>
<dbReference type="GO" id="GO:0070043">
    <property type="term" value="F:rRNA (guanine-N7-)-methyltransferase activity"/>
    <property type="evidence" value="ECO:0007669"/>
    <property type="project" value="UniProtKB-UniRule"/>
</dbReference>
<dbReference type="PIRSF" id="PIRSF003078">
    <property type="entry name" value="GidB"/>
    <property type="match status" value="1"/>
</dbReference>
<keyword evidence="1 6" id="KW-0963">Cytoplasm</keyword>
<dbReference type="FunFam" id="3.40.50.150:FF:000041">
    <property type="entry name" value="Ribosomal RNA small subunit methyltransferase G"/>
    <property type="match status" value="1"/>
</dbReference>
<evidence type="ECO:0000256" key="1">
    <source>
        <dbReference type="ARBA" id="ARBA00022490"/>
    </source>
</evidence>
<dbReference type="InterPro" id="IPR029063">
    <property type="entry name" value="SAM-dependent_MTases_sf"/>
</dbReference>
<dbReference type="PANTHER" id="PTHR31760:SF0">
    <property type="entry name" value="S-ADENOSYL-L-METHIONINE-DEPENDENT METHYLTRANSFERASES SUPERFAMILY PROTEIN"/>
    <property type="match status" value="1"/>
</dbReference>
<dbReference type="Pfam" id="PF02527">
    <property type="entry name" value="GidB"/>
    <property type="match status" value="1"/>
</dbReference>
<evidence type="ECO:0000256" key="2">
    <source>
        <dbReference type="ARBA" id="ARBA00022552"/>
    </source>
</evidence>
<dbReference type="GO" id="GO:0005829">
    <property type="term" value="C:cytosol"/>
    <property type="evidence" value="ECO:0007669"/>
    <property type="project" value="TreeGrafter"/>
</dbReference>
<protein>
    <recommendedName>
        <fullName evidence="6">Ribosomal RNA small subunit methyltransferase G</fullName>
        <ecNumber evidence="6">2.1.1.-</ecNumber>
    </recommendedName>
    <alternativeName>
        <fullName evidence="6">16S rRNA 7-methylguanosine methyltransferase</fullName>
        <shortName evidence="6">16S rRNA m7G methyltransferase</shortName>
    </alternativeName>
</protein>
<comment type="function">
    <text evidence="6">Specifically methylates the N7 position of a guanine in 16S rRNA.</text>
</comment>
<reference evidence="7 8" key="1">
    <citation type="submission" date="2017-11" db="EMBL/GenBank/DDBJ databases">
        <title>Evolution of Phototrophy in the Chloroflexi Phylum Driven by Horizontal Gene Transfer.</title>
        <authorList>
            <person name="Ward L.M."/>
            <person name="Hemp J."/>
            <person name="Shih P.M."/>
            <person name="Mcglynn S.E."/>
            <person name="Fischer W."/>
        </authorList>
    </citation>
    <scope>NUCLEOTIDE SEQUENCE [LARGE SCALE GENOMIC DNA]</scope>
    <source>
        <strain evidence="7">JP3_13</strain>
    </source>
</reference>
<evidence type="ECO:0000313" key="8">
    <source>
        <dbReference type="Proteomes" id="UP000229681"/>
    </source>
</evidence>
<dbReference type="Gene3D" id="3.40.50.150">
    <property type="entry name" value="Vaccinia Virus protein VP39"/>
    <property type="match status" value="1"/>
</dbReference>
<comment type="similarity">
    <text evidence="6">Belongs to the methyltransferase superfamily. RNA methyltransferase RsmG family.</text>
</comment>
<keyword evidence="4 6" id="KW-0808">Transferase</keyword>
<comment type="subcellular location">
    <subcellularLocation>
        <location evidence="6">Cytoplasm</location>
    </subcellularLocation>
</comment>
<dbReference type="EC" id="2.1.1.-" evidence="6"/>
<dbReference type="EMBL" id="PGTM01000003">
    <property type="protein sequence ID" value="PJF37378.1"/>
    <property type="molecule type" value="Genomic_DNA"/>
</dbReference>
<sequence length="238" mass="26065">MTERLAAYAKQLFNLALSAEQQAQFAQYAAELEAWNKSRANLTAITGIEAIEIRHFLDSLSILSVVDVPHGARLIDVGTGGGFPGVPLRIARPDLRLALLEATAKKIAFLQHLARVLALGDVQFLNARAEEAGHQPDQRERYDVVVARAVAYLPILVEYLLPLARLGGQCIAMKGESAEREVAEAANALRILGGRVARIETIRLPEVAEPHYLVIIDKIAQTPHHYPRKPGIPAKKPL</sequence>
<evidence type="ECO:0000313" key="7">
    <source>
        <dbReference type="EMBL" id="PJF37378.1"/>
    </source>
</evidence>
<evidence type="ECO:0000256" key="4">
    <source>
        <dbReference type="ARBA" id="ARBA00022679"/>
    </source>
</evidence>
<dbReference type="SUPFAM" id="SSF53335">
    <property type="entry name" value="S-adenosyl-L-methionine-dependent methyltransferases"/>
    <property type="match status" value="1"/>
</dbReference>
<keyword evidence="2 6" id="KW-0698">rRNA processing</keyword>
<feature type="binding site" evidence="6">
    <location>
        <position position="78"/>
    </location>
    <ligand>
        <name>S-adenosyl-L-methionine</name>
        <dbReference type="ChEBI" id="CHEBI:59789"/>
    </ligand>
</feature>
<dbReference type="PANTHER" id="PTHR31760">
    <property type="entry name" value="S-ADENOSYL-L-METHIONINE-DEPENDENT METHYLTRANSFERASES SUPERFAMILY PROTEIN"/>
    <property type="match status" value="1"/>
</dbReference>
<dbReference type="InterPro" id="IPR003682">
    <property type="entry name" value="rRNA_ssu_MeTfrase_G"/>
</dbReference>
<evidence type="ECO:0000256" key="6">
    <source>
        <dbReference type="HAMAP-Rule" id="MF_00074"/>
    </source>
</evidence>
<evidence type="ECO:0000256" key="3">
    <source>
        <dbReference type="ARBA" id="ARBA00022603"/>
    </source>
</evidence>
<evidence type="ECO:0000256" key="5">
    <source>
        <dbReference type="ARBA" id="ARBA00022691"/>
    </source>
</evidence>
<proteinExistence type="inferred from homology"/>